<dbReference type="EMBL" id="POUD01000023">
    <property type="protein sequence ID" value="PZG20705.1"/>
    <property type="molecule type" value="Genomic_DNA"/>
</dbReference>
<dbReference type="AlphaFoldDB" id="A0A2W2EWR0"/>
<dbReference type="OrthoDB" id="10013389at2"/>
<gene>
    <name evidence="2" type="ORF">C1J01_08515</name>
</gene>
<accession>A0A2W2EWR0</accession>
<proteinExistence type="predicted"/>
<keyword evidence="3" id="KW-1185">Reference proteome</keyword>
<dbReference type="Proteomes" id="UP000249304">
    <property type="component" value="Unassembled WGS sequence"/>
</dbReference>
<feature type="region of interest" description="Disordered" evidence="1">
    <location>
        <begin position="1"/>
        <end position="22"/>
    </location>
</feature>
<evidence type="ECO:0000313" key="3">
    <source>
        <dbReference type="Proteomes" id="UP000249304"/>
    </source>
</evidence>
<comment type="caution">
    <text evidence="2">The sequence shown here is derived from an EMBL/GenBank/DDBJ whole genome shotgun (WGS) entry which is preliminary data.</text>
</comment>
<feature type="compositionally biased region" description="Polar residues" evidence="1">
    <location>
        <begin position="1"/>
        <end position="10"/>
    </location>
</feature>
<sequence>MVRSSVQKLPSTGAAVAPPPGESTYRISCPAGARGFGYTIRGAAADHGNIAVTRADQLSSGEWLVAVNVPATGPGTATFRPWVNCADD</sequence>
<organism evidence="2 3">
    <name type="scientific">Nonomuraea aridisoli</name>
    <dbReference type="NCBI Taxonomy" id="2070368"/>
    <lineage>
        <taxon>Bacteria</taxon>
        <taxon>Bacillati</taxon>
        <taxon>Actinomycetota</taxon>
        <taxon>Actinomycetes</taxon>
        <taxon>Streptosporangiales</taxon>
        <taxon>Streptosporangiaceae</taxon>
        <taxon>Nonomuraea</taxon>
    </lineage>
</organism>
<evidence type="ECO:0000313" key="2">
    <source>
        <dbReference type="EMBL" id="PZG20705.1"/>
    </source>
</evidence>
<reference evidence="2 3" key="1">
    <citation type="submission" date="2018-01" db="EMBL/GenBank/DDBJ databases">
        <title>Draft genome sequence of Nonomuraea sp. KC333.</title>
        <authorList>
            <person name="Sahin N."/>
            <person name="Saygin H."/>
            <person name="Ay H."/>
        </authorList>
    </citation>
    <scope>NUCLEOTIDE SEQUENCE [LARGE SCALE GENOMIC DNA]</scope>
    <source>
        <strain evidence="2 3">KC333</strain>
    </source>
</reference>
<dbReference type="RefSeq" id="WP_111177830.1">
    <property type="nucleotide sequence ID" value="NZ_POUD01000023.1"/>
</dbReference>
<name>A0A2W2EWR0_9ACTN</name>
<protein>
    <submittedName>
        <fullName evidence="2">Uncharacterized protein</fullName>
    </submittedName>
</protein>
<evidence type="ECO:0000256" key="1">
    <source>
        <dbReference type="SAM" id="MobiDB-lite"/>
    </source>
</evidence>